<dbReference type="Pfam" id="PF03358">
    <property type="entry name" value="FMN_red"/>
    <property type="match status" value="1"/>
</dbReference>
<name>E3HDP5_ILYPC</name>
<keyword evidence="1" id="KW-0285">Flavoprotein</keyword>
<proteinExistence type="predicted"/>
<geneLocation type="plasmid" evidence="4 5">
    <name>pILYOP01</name>
</geneLocation>
<organism evidence="4 5">
    <name type="scientific">Ilyobacter polytropus (strain ATCC 51220 / DSM 2926 / LMG 16218 / CuHBu1)</name>
    <dbReference type="NCBI Taxonomy" id="572544"/>
    <lineage>
        <taxon>Bacteria</taxon>
        <taxon>Fusobacteriati</taxon>
        <taxon>Fusobacteriota</taxon>
        <taxon>Fusobacteriia</taxon>
        <taxon>Fusobacteriales</taxon>
        <taxon>Fusobacteriaceae</taxon>
        <taxon>Ilyobacter</taxon>
    </lineage>
</organism>
<dbReference type="PANTHER" id="PTHR43278:SF1">
    <property type="entry name" value="IRON-SULFUR FLAVOPROTEIN MJ1083"/>
    <property type="match status" value="1"/>
</dbReference>
<dbReference type="InterPro" id="IPR029039">
    <property type="entry name" value="Flavoprotein-like_sf"/>
</dbReference>
<evidence type="ECO:0000313" key="5">
    <source>
        <dbReference type="Proteomes" id="UP000006875"/>
    </source>
</evidence>
<dbReference type="OrthoDB" id="9805976at2"/>
<dbReference type="SUPFAM" id="SSF52218">
    <property type="entry name" value="Flavoproteins"/>
    <property type="match status" value="1"/>
</dbReference>
<evidence type="ECO:0000256" key="2">
    <source>
        <dbReference type="ARBA" id="ARBA00022643"/>
    </source>
</evidence>
<protein>
    <submittedName>
        <fullName evidence="4">NADPH-dependent FMN reductase</fullName>
    </submittedName>
</protein>
<dbReference type="InterPro" id="IPR005025">
    <property type="entry name" value="FMN_Rdtase-like_dom"/>
</dbReference>
<sequence length="214" mass="23770">MILGISGSPRQNRITDHAVKEVLANYHGETKFISLSGKQISGCISCLGCIEDNKCVVKDDFPEIAEAMVKAEAIVLGVPNYYDLPNALSHSLLERCFCFRHKSAFLLKNKPLVIISTGYSKDEENSQVLKIVEYFGKSNKMNVISKFLVGAYSQCYTCGAGMTCVDGNVVKNHGFVDKITCEMLPHEFDKQPESIKKCKNAGKILQDCLDKKQF</sequence>
<dbReference type="InterPro" id="IPR051796">
    <property type="entry name" value="ISF_SsuE-like"/>
</dbReference>
<evidence type="ECO:0000313" key="4">
    <source>
        <dbReference type="EMBL" id="ADO84231.1"/>
    </source>
</evidence>
<dbReference type="PANTHER" id="PTHR43278">
    <property type="entry name" value="NAD(P)H-DEPENDENT FMN-CONTAINING OXIDOREDUCTASE YWQN-RELATED"/>
    <property type="match status" value="1"/>
</dbReference>
<dbReference type="KEGG" id="ipo:Ilyop_2472"/>
<evidence type="ECO:0000256" key="1">
    <source>
        <dbReference type="ARBA" id="ARBA00022630"/>
    </source>
</evidence>
<dbReference type="Proteomes" id="UP000006875">
    <property type="component" value="Plasmid pILYOP01"/>
</dbReference>
<dbReference type="GO" id="GO:0016491">
    <property type="term" value="F:oxidoreductase activity"/>
    <property type="evidence" value="ECO:0007669"/>
    <property type="project" value="InterPro"/>
</dbReference>
<evidence type="ECO:0000259" key="3">
    <source>
        <dbReference type="Pfam" id="PF03358"/>
    </source>
</evidence>
<dbReference type="AlphaFoldDB" id="E3HDP5"/>
<gene>
    <name evidence="4" type="ordered locus">Ilyop_2472</name>
</gene>
<keyword evidence="4" id="KW-0614">Plasmid</keyword>
<keyword evidence="2" id="KW-0288">FMN</keyword>
<keyword evidence="5" id="KW-1185">Reference proteome</keyword>
<dbReference type="RefSeq" id="WP_013388890.1">
    <property type="nucleotide sequence ID" value="NC_014633.1"/>
</dbReference>
<dbReference type="Gene3D" id="3.40.50.360">
    <property type="match status" value="1"/>
</dbReference>
<accession>E3HDP5</accession>
<feature type="domain" description="NADPH-dependent FMN reductase-like" evidence="3">
    <location>
        <begin position="2"/>
        <end position="146"/>
    </location>
</feature>
<dbReference type="EMBL" id="CP002282">
    <property type="protein sequence ID" value="ADO84231.1"/>
    <property type="molecule type" value="Genomic_DNA"/>
</dbReference>
<dbReference type="HOGENOM" id="CLU_050993_3_2_0"/>
<reference evidence="4 5" key="1">
    <citation type="journal article" date="2010" name="Stand. Genomic Sci.">
        <title>Complete genome sequence of Ilyobacter polytropus type strain (CuHbu1).</title>
        <authorList>
            <person name="Sikorski J."/>
            <person name="Chertkov O."/>
            <person name="Lapidus A."/>
            <person name="Nolan M."/>
            <person name="Lucas S."/>
            <person name="Del Rio T.G."/>
            <person name="Tice H."/>
            <person name="Cheng J.F."/>
            <person name="Tapia R."/>
            <person name="Han C."/>
            <person name="Goodwin L."/>
            <person name="Pitluck S."/>
            <person name="Liolios K."/>
            <person name="Ivanova N."/>
            <person name="Mavromatis K."/>
            <person name="Mikhailova N."/>
            <person name="Pati A."/>
            <person name="Chen A."/>
            <person name="Palaniappan K."/>
            <person name="Land M."/>
            <person name="Hauser L."/>
            <person name="Chang Y.J."/>
            <person name="Jeffries C.D."/>
            <person name="Brambilla E."/>
            <person name="Yasawong M."/>
            <person name="Rohde M."/>
            <person name="Pukall R."/>
            <person name="Spring S."/>
            <person name="Goker M."/>
            <person name="Woyke T."/>
            <person name="Bristow J."/>
            <person name="Eisen J.A."/>
            <person name="Markowitz V."/>
            <person name="Hugenholtz P."/>
            <person name="Kyrpides N.C."/>
            <person name="Klenk H.P."/>
        </authorList>
    </citation>
    <scope>NUCLEOTIDE SEQUENCE [LARGE SCALE GENOMIC DNA]</scope>
    <source>
        <strain evidence="5">ATCC 51220 / DSM 2926 / LMG 16218 / CuHBu1</strain>
        <plasmid evidence="5">pILYOP01</plasmid>
    </source>
</reference>